<protein>
    <submittedName>
        <fullName evidence="1">Uncharacterized protein</fullName>
    </submittedName>
</protein>
<reference evidence="1" key="1">
    <citation type="submission" date="2023-08" db="EMBL/GenBank/DDBJ databases">
        <authorList>
            <person name="Alioto T."/>
            <person name="Alioto T."/>
            <person name="Gomez Garrido J."/>
        </authorList>
    </citation>
    <scope>NUCLEOTIDE SEQUENCE</scope>
</reference>
<dbReference type="EMBL" id="OY660865">
    <property type="protein sequence ID" value="CAJ1050776.1"/>
    <property type="molecule type" value="Genomic_DNA"/>
</dbReference>
<name>A0AAV1EQD0_XYRNO</name>
<dbReference type="AlphaFoldDB" id="A0AAV1EQD0"/>
<sequence length="113" mass="12809">MCALRRAVAESRCDDAWLKQRIPGRATQSLNAHRLYQVSIIENMNPLITFKNGAVQKKEDFITNQSYNNYMSTSQAGGRKIHVLCNKFPKFVPSSISFAGGGRIYDLHCVHNY</sequence>
<organism evidence="1 2">
    <name type="scientific">Xyrichtys novacula</name>
    <name type="common">Pearly razorfish</name>
    <name type="synonym">Hemipteronotus novacula</name>
    <dbReference type="NCBI Taxonomy" id="13765"/>
    <lineage>
        <taxon>Eukaryota</taxon>
        <taxon>Metazoa</taxon>
        <taxon>Chordata</taxon>
        <taxon>Craniata</taxon>
        <taxon>Vertebrata</taxon>
        <taxon>Euteleostomi</taxon>
        <taxon>Actinopterygii</taxon>
        <taxon>Neopterygii</taxon>
        <taxon>Teleostei</taxon>
        <taxon>Neoteleostei</taxon>
        <taxon>Acanthomorphata</taxon>
        <taxon>Eupercaria</taxon>
        <taxon>Labriformes</taxon>
        <taxon>Labridae</taxon>
        <taxon>Xyrichtys</taxon>
    </lineage>
</organism>
<evidence type="ECO:0000313" key="1">
    <source>
        <dbReference type="EMBL" id="CAJ1050776.1"/>
    </source>
</evidence>
<accession>A0AAV1EQD0</accession>
<dbReference type="Proteomes" id="UP001178508">
    <property type="component" value="Chromosome 2"/>
</dbReference>
<keyword evidence="2" id="KW-1185">Reference proteome</keyword>
<proteinExistence type="predicted"/>
<gene>
    <name evidence="1" type="ORF">XNOV1_A011935</name>
</gene>
<evidence type="ECO:0000313" key="2">
    <source>
        <dbReference type="Proteomes" id="UP001178508"/>
    </source>
</evidence>